<protein>
    <recommendedName>
        <fullName evidence="3">16S rRNA (uracil(1498)-N(3))-methyltransferase</fullName>
        <ecNumber evidence="3">2.1.1.193</ecNumber>
    </recommendedName>
</protein>
<accession>A0A9D9DS39</accession>
<dbReference type="GO" id="GO:0005737">
    <property type="term" value="C:cytoplasm"/>
    <property type="evidence" value="ECO:0007669"/>
    <property type="project" value="UniProtKB-SubCell"/>
</dbReference>
<reference evidence="13" key="1">
    <citation type="submission" date="2020-10" db="EMBL/GenBank/DDBJ databases">
        <authorList>
            <person name="Gilroy R."/>
        </authorList>
    </citation>
    <scope>NUCLEOTIDE SEQUENCE</scope>
    <source>
        <strain evidence="13">10192</strain>
    </source>
</reference>
<comment type="function">
    <text evidence="9">Specifically methylates the N3 position of the uracil ring of uridine 1498 (m3U1498) in 16S rRNA. Acts on the fully assembled 30S ribosomal subunit.</text>
</comment>
<dbReference type="InterPro" id="IPR029026">
    <property type="entry name" value="tRNA_m1G_MTases_N"/>
</dbReference>
<feature type="domain" description="Ribosomal RNA small subunit methyltransferase E methyltransferase" evidence="11">
    <location>
        <begin position="78"/>
        <end position="225"/>
    </location>
</feature>
<evidence type="ECO:0000256" key="4">
    <source>
        <dbReference type="ARBA" id="ARBA00022490"/>
    </source>
</evidence>
<dbReference type="GO" id="GO:0070475">
    <property type="term" value="P:rRNA base methylation"/>
    <property type="evidence" value="ECO:0007669"/>
    <property type="project" value="TreeGrafter"/>
</dbReference>
<keyword evidence="4" id="KW-0963">Cytoplasm</keyword>
<evidence type="ECO:0000256" key="7">
    <source>
        <dbReference type="ARBA" id="ARBA00022679"/>
    </source>
</evidence>
<dbReference type="Gene3D" id="3.40.1280.10">
    <property type="match status" value="1"/>
</dbReference>
<evidence type="ECO:0000256" key="8">
    <source>
        <dbReference type="ARBA" id="ARBA00022691"/>
    </source>
</evidence>
<comment type="similarity">
    <text evidence="2">Belongs to the RNA methyltransferase RsmE family.</text>
</comment>
<keyword evidence="7" id="KW-0808">Transferase</keyword>
<proteinExistence type="inferred from homology"/>
<evidence type="ECO:0000256" key="2">
    <source>
        <dbReference type="ARBA" id="ARBA00005528"/>
    </source>
</evidence>
<evidence type="ECO:0000313" key="14">
    <source>
        <dbReference type="Proteomes" id="UP000823632"/>
    </source>
</evidence>
<evidence type="ECO:0000256" key="6">
    <source>
        <dbReference type="ARBA" id="ARBA00022603"/>
    </source>
</evidence>
<feature type="domain" description="Ribosomal RNA small subunit methyltransferase E PUA-like" evidence="12">
    <location>
        <begin position="20"/>
        <end position="66"/>
    </location>
</feature>
<dbReference type="InterPro" id="IPR029028">
    <property type="entry name" value="Alpha/beta_knot_MTases"/>
</dbReference>
<comment type="caution">
    <text evidence="13">The sequence shown here is derived from an EMBL/GenBank/DDBJ whole genome shotgun (WGS) entry which is preliminary data.</text>
</comment>
<sequence>MPHFFIKSENVKNGLAVINDEENYRHIAKSLRSRIGERLLLIDENQIQYETVIEQITNREITAKIENSYKSSRNLDFGLYLAQSPLRSDAQSFIIEKATELGAEAVYPVLTDNCALNKSIIEKKITKWQKIMYEASKQCERAIVPVCKNMVEGFEPLINGEIQNFDKIIAFCERRTNLTLHDFCRENPIEKGEKVLVIIGPEGGFSDREFEIFENNKIPMLTLGN</sequence>
<dbReference type="Pfam" id="PF20260">
    <property type="entry name" value="PUA_4"/>
    <property type="match status" value="1"/>
</dbReference>
<name>A0A9D9DS39_9BACT</name>
<dbReference type="InterPro" id="IPR015947">
    <property type="entry name" value="PUA-like_sf"/>
</dbReference>
<dbReference type="NCBIfam" id="TIGR00046">
    <property type="entry name" value="RsmE family RNA methyltransferase"/>
    <property type="match status" value="1"/>
</dbReference>
<evidence type="ECO:0000256" key="9">
    <source>
        <dbReference type="ARBA" id="ARBA00025699"/>
    </source>
</evidence>
<evidence type="ECO:0000256" key="1">
    <source>
        <dbReference type="ARBA" id="ARBA00004496"/>
    </source>
</evidence>
<dbReference type="PIRSF" id="PIRSF015601">
    <property type="entry name" value="MTase_slr0722"/>
    <property type="match status" value="1"/>
</dbReference>
<keyword evidence="6" id="KW-0489">Methyltransferase</keyword>
<evidence type="ECO:0000256" key="3">
    <source>
        <dbReference type="ARBA" id="ARBA00012328"/>
    </source>
</evidence>
<dbReference type="PANTHER" id="PTHR30027">
    <property type="entry name" value="RIBOSOMAL RNA SMALL SUBUNIT METHYLTRANSFERASE E"/>
    <property type="match status" value="1"/>
</dbReference>
<dbReference type="CDD" id="cd18084">
    <property type="entry name" value="RsmE-like"/>
    <property type="match status" value="1"/>
</dbReference>
<keyword evidence="5" id="KW-0698">rRNA processing</keyword>
<comment type="subcellular location">
    <subcellularLocation>
        <location evidence="1">Cytoplasm</location>
    </subcellularLocation>
</comment>
<evidence type="ECO:0000256" key="5">
    <source>
        <dbReference type="ARBA" id="ARBA00022552"/>
    </source>
</evidence>
<dbReference type="GO" id="GO:0070042">
    <property type="term" value="F:rRNA (uridine-N3-)-methyltransferase activity"/>
    <property type="evidence" value="ECO:0007669"/>
    <property type="project" value="TreeGrafter"/>
</dbReference>
<dbReference type="InterPro" id="IPR006700">
    <property type="entry name" value="RsmE"/>
</dbReference>
<dbReference type="Pfam" id="PF04452">
    <property type="entry name" value="Methyltrans_RNA"/>
    <property type="match status" value="1"/>
</dbReference>
<dbReference type="PANTHER" id="PTHR30027:SF3">
    <property type="entry name" value="16S RRNA (URACIL(1498)-N(3))-METHYLTRANSFERASE"/>
    <property type="match status" value="1"/>
</dbReference>
<dbReference type="InterPro" id="IPR046886">
    <property type="entry name" value="RsmE_MTase_dom"/>
</dbReference>
<evidence type="ECO:0000259" key="11">
    <source>
        <dbReference type="Pfam" id="PF04452"/>
    </source>
</evidence>
<dbReference type="SUPFAM" id="SSF88697">
    <property type="entry name" value="PUA domain-like"/>
    <property type="match status" value="1"/>
</dbReference>
<dbReference type="AlphaFoldDB" id="A0A9D9DS39"/>
<dbReference type="EC" id="2.1.1.193" evidence="3"/>
<organism evidence="13 14">
    <name type="scientific">Candidatus Scatousia excrementipullorum</name>
    <dbReference type="NCBI Taxonomy" id="2840936"/>
    <lineage>
        <taxon>Bacteria</taxon>
        <taxon>Candidatus Scatousia</taxon>
    </lineage>
</organism>
<reference evidence="13" key="2">
    <citation type="journal article" date="2021" name="PeerJ">
        <title>Extensive microbial diversity within the chicken gut microbiome revealed by metagenomics and culture.</title>
        <authorList>
            <person name="Gilroy R."/>
            <person name="Ravi A."/>
            <person name="Getino M."/>
            <person name="Pursley I."/>
            <person name="Horton D.L."/>
            <person name="Alikhan N.F."/>
            <person name="Baker D."/>
            <person name="Gharbi K."/>
            <person name="Hall N."/>
            <person name="Watson M."/>
            <person name="Adriaenssens E.M."/>
            <person name="Foster-Nyarko E."/>
            <person name="Jarju S."/>
            <person name="Secka A."/>
            <person name="Antonio M."/>
            <person name="Oren A."/>
            <person name="Chaudhuri R.R."/>
            <person name="La Ragione R."/>
            <person name="Hildebrand F."/>
            <person name="Pallen M.J."/>
        </authorList>
    </citation>
    <scope>NUCLEOTIDE SEQUENCE</scope>
    <source>
        <strain evidence="13">10192</strain>
    </source>
</reference>
<dbReference type="SUPFAM" id="SSF75217">
    <property type="entry name" value="alpha/beta knot"/>
    <property type="match status" value="1"/>
</dbReference>
<evidence type="ECO:0000313" key="13">
    <source>
        <dbReference type="EMBL" id="MBO8430304.1"/>
    </source>
</evidence>
<dbReference type="Proteomes" id="UP000823632">
    <property type="component" value="Unassembled WGS sequence"/>
</dbReference>
<dbReference type="EMBL" id="JADIND010000062">
    <property type="protein sequence ID" value="MBO8430304.1"/>
    <property type="molecule type" value="Genomic_DNA"/>
</dbReference>
<evidence type="ECO:0000256" key="10">
    <source>
        <dbReference type="ARBA" id="ARBA00047944"/>
    </source>
</evidence>
<keyword evidence="8" id="KW-0949">S-adenosyl-L-methionine</keyword>
<feature type="non-terminal residue" evidence="13">
    <location>
        <position position="225"/>
    </location>
</feature>
<gene>
    <name evidence="13" type="ORF">IAC76_02845</name>
</gene>
<dbReference type="InterPro" id="IPR046887">
    <property type="entry name" value="RsmE_PUA-like"/>
</dbReference>
<evidence type="ECO:0000259" key="12">
    <source>
        <dbReference type="Pfam" id="PF20260"/>
    </source>
</evidence>
<comment type="catalytic activity">
    <reaction evidence="10">
        <text>uridine(1498) in 16S rRNA + S-adenosyl-L-methionine = N(3)-methyluridine(1498) in 16S rRNA + S-adenosyl-L-homocysteine + H(+)</text>
        <dbReference type="Rhea" id="RHEA:42920"/>
        <dbReference type="Rhea" id="RHEA-COMP:10283"/>
        <dbReference type="Rhea" id="RHEA-COMP:10284"/>
        <dbReference type="ChEBI" id="CHEBI:15378"/>
        <dbReference type="ChEBI" id="CHEBI:57856"/>
        <dbReference type="ChEBI" id="CHEBI:59789"/>
        <dbReference type="ChEBI" id="CHEBI:65315"/>
        <dbReference type="ChEBI" id="CHEBI:74502"/>
        <dbReference type="EC" id="2.1.1.193"/>
    </reaction>
</comment>